<proteinExistence type="predicted"/>
<sequence length="169" mass="18224">MAEKHAVVRLDNMSGTKDGSLLKSVKVYKSDAAVAIDNAQLVVLGDREGREVYKATAPVAASKVSDLVLIASEELFYDETRTHYLTEWENEAGSICRGYKLHNGDIFSATAEAFNEAPAVGKFVGFAADDTKIQVQAAADDKTFGKIASSEKVGFGDGAYEYFEIDVAL</sequence>
<reference evidence="1" key="1">
    <citation type="journal article" date="2021" name="Proc. Natl. Acad. Sci. U.S.A.">
        <title>A Catalog of Tens of Thousands of Viruses from Human Metagenomes Reveals Hidden Associations with Chronic Diseases.</title>
        <authorList>
            <person name="Tisza M.J."/>
            <person name="Buck C.B."/>
        </authorList>
    </citation>
    <scope>NUCLEOTIDE SEQUENCE</scope>
    <source>
        <strain evidence="1">Ct3o911</strain>
    </source>
</reference>
<organism evidence="1">
    <name type="scientific">Siphoviridae sp. ct3o911</name>
    <dbReference type="NCBI Taxonomy" id="2827560"/>
    <lineage>
        <taxon>Viruses</taxon>
        <taxon>Duplodnaviria</taxon>
        <taxon>Heunggongvirae</taxon>
        <taxon>Uroviricota</taxon>
        <taxon>Caudoviricetes</taxon>
    </lineage>
</organism>
<accession>A0A8S5LK13</accession>
<protein>
    <submittedName>
        <fullName evidence="1">Uncharacterized protein</fullName>
    </submittedName>
</protein>
<evidence type="ECO:0000313" key="1">
    <source>
        <dbReference type="EMBL" id="DAD70187.1"/>
    </source>
</evidence>
<dbReference type="EMBL" id="BK015861">
    <property type="protein sequence ID" value="DAD70187.1"/>
    <property type="molecule type" value="Genomic_DNA"/>
</dbReference>
<name>A0A8S5LK13_9CAUD</name>